<feature type="region of interest" description="Disordered" evidence="1">
    <location>
        <begin position="156"/>
        <end position="180"/>
    </location>
</feature>
<dbReference type="Proteomes" id="UP000498980">
    <property type="component" value="Unassembled WGS sequence"/>
</dbReference>
<dbReference type="EMBL" id="BLWC01000001">
    <property type="protein sequence ID" value="GFN00232.1"/>
    <property type="molecule type" value="Genomic_DNA"/>
</dbReference>
<proteinExistence type="predicted"/>
<reference evidence="2 3" key="1">
    <citation type="submission" date="2020-05" db="EMBL/GenBank/DDBJ databases">
        <title>Whole genome shotgun sequence of Streptomyces fulvorobeus NBRC 15897.</title>
        <authorList>
            <person name="Komaki H."/>
            <person name="Tamura T."/>
        </authorList>
    </citation>
    <scope>NUCLEOTIDE SEQUENCE [LARGE SCALE GENOMIC DNA]</scope>
    <source>
        <strain evidence="2 3">NBRC 15897</strain>
    </source>
</reference>
<keyword evidence="3" id="KW-1185">Reference proteome</keyword>
<name>A0A7J0CCI8_9ACTN</name>
<dbReference type="AlphaFoldDB" id="A0A7J0CCI8"/>
<evidence type="ECO:0000256" key="1">
    <source>
        <dbReference type="SAM" id="MobiDB-lite"/>
    </source>
</evidence>
<evidence type="ECO:0000313" key="2">
    <source>
        <dbReference type="EMBL" id="GFN00232.1"/>
    </source>
</evidence>
<comment type="caution">
    <text evidence="2">The sequence shown here is derived from an EMBL/GenBank/DDBJ whole genome shotgun (WGS) entry which is preliminary data.</text>
</comment>
<gene>
    <name evidence="2" type="ORF">Sfulv_50420</name>
</gene>
<sequence>MGVGECTEAAGCSAKPVAQGLGHEGCLYIEPISMLPCCLRVAVGADRVAAAELAGELVGCRRPGIRIAQGRVSLEGADEERVRVVEEDEAITREELNGGLRGGQGAFEAGDRGRSDNCPPRRRAGDLFTAEQVRSLPDALRDLTARLAPHLVVEFGSPSGVDAEGAPVAGGGVEPGRRAS</sequence>
<organism evidence="2 3">
    <name type="scientific">Streptomyces fulvorobeus</name>
    <dbReference type="NCBI Taxonomy" id="284028"/>
    <lineage>
        <taxon>Bacteria</taxon>
        <taxon>Bacillati</taxon>
        <taxon>Actinomycetota</taxon>
        <taxon>Actinomycetes</taxon>
        <taxon>Kitasatosporales</taxon>
        <taxon>Streptomycetaceae</taxon>
        <taxon>Streptomyces</taxon>
    </lineage>
</organism>
<evidence type="ECO:0000313" key="3">
    <source>
        <dbReference type="Proteomes" id="UP000498980"/>
    </source>
</evidence>
<protein>
    <submittedName>
        <fullName evidence="2">Uncharacterized protein</fullName>
    </submittedName>
</protein>
<accession>A0A7J0CCI8</accession>
<feature type="region of interest" description="Disordered" evidence="1">
    <location>
        <begin position="101"/>
        <end position="123"/>
    </location>
</feature>